<dbReference type="Proteomes" id="UP000286931">
    <property type="component" value="Unassembled WGS sequence"/>
</dbReference>
<accession>A0A401YVG8</accession>
<evidence type="ECO:0000313" key="1">
    <source>
        <dbReference type="EMBL" id="GCD98612.1"/>
    </source>
</evidence>
<dbReference type="EMBL" id="BIFH01000028">
    <property type="protein sequence ID" value="GCD98612.1"/>
    <property type="molecule type" value="Genomic_DNA"/>
</dbReference>
<sequence length="184" mass="20227">MDEAGAITLDSVTIGITLTGDGSHDVNIIDLQPDIVERTAPWSGTFFCIPPEAGTPTMQMGFDLDSPRPIARTIETLMPDVGKPGRPFFNEKTITLNKHEQQVVIARASTTRNQVAFRLRVTYMLGRVRKQAVIDDAGRPFRVTALNRVGAEDVSYQRVYVSAPDYSLRDVGTGRMSTSQACHS</sequence>
<name>A0A401YVG8_9ACTN</name>
<dbReference type="AlphaFoldDB" id="A0A401YVG8"/>
<evidence type="ECO:0000313" key="2">
    <source>
        <dbReference type="Proteomes" id="UP000286931"/>
    </source>
</evidence>
<protein>
    <submittedName>
        <fullName evidence="1">Uncharacterized protein</fullName>
    </submittedName>
</protein>
<organism evidence="1 2">
    <name type="scientific">Embleya hyalina</name>
    <dbReference type="NCBI Taxonomy" id="516124"/>
    <lineage>
        <taxon>Bacteria</taxon>
        <taxon>Bacillati</taxon>
        <taxon>Actinomycetota</taxon>
        <taxon>Actinomycetes</taxon>
        <taxon>Kitasatosporales</taxon>
        <taxon>Streptomycetaceae</taxon>
        <taxon>Embleya</taxon>
    </lineage>
</organism>
<proteinExistence type="predicted"/>
<reference evidence="1 2" key="1">
    <citation type="submission" date="2018-12" db="EMBL/GenBank/DDBJ databases">
        <title>Draft genome sequence of Embleya hyalina NBRC 13850T.</title>
        <authorList>
            <person name="Komaki H."/>
            <person name="Hosoyama A."/>
            <person name="Kimura A."/>
            <person name="Ichikawa N."/>
            <person name="Tamura T."/>
        </authorList>
    </citation>
    <scope>NUCLEOTIDE SEQUENCE [LARGE SCALE GENOMIC DNA]</scope>
    <source>
        <strain evidence="1 2">NBRC 13850</strain>
    </source>
</reference>
<comment type="caution">
    <text evidence="1">The sequence shown here is derived from an EMBL/GenBank/DDBJ whole genome shotgun (WGS) entry which is preliminary data.</text>
</comment>
<gene>
    <name evidence="1" type="ORF">EHYA_06323</name>
</gene>
<keyword evidence="2" id="KW-1185">Reference proteome</keyword>